<dbReference type="KEGG" id="svl:Strvi_0103"/>
<organism evidence="1 2">
    <name type="scientific">Streptomyces violaceusniger (strain Tu 4113)</name>
    <dbReference type="NCBI Taxonomy" id="653045"/>
    <lineage>
        <taxon>Bacteria</taxon>
        <taxon>Bacillati</taxon>
        <taxon>Actinomycetota</taxon>
        <taxon>Actinomycetes</taxon>
        <taxon>Kitasatosporales</taxon>
        <taxon>Streptomycetaceae</taxon>
        <taxon>Streptomyces</taxon>
        <taxon>Streptomyces violaceusniger group</taxon>
    </lineage>
</organism>
<proteinExistence type="predicted"/>
<evidence type="ECO:0000313" key="1">
    <source>
        <dbReference type="EMBL" id="AEM88879.1"/>
    </source>
</evidence>
<dbReference type="HOGENOM" id="CLU_2792427_0_0_11"/>
<protein>
    <submittedName>
        <fullName evidence="1">Uncharacterized protein</fullName>
    </submittedName>
</protein>
<keyword evidence="1" id="KW-0614">Plasmid</keyword>
<sequence length="68" mass="7232">MTWSLGSPLPEGWSMEGSGGYFPAQKSLHHAPCGWTSFRTYDFALESSAVWQAIGEHECLGGPVGSSG</sequence>
<keyword evidence="2" id="KW-1185">Reference proteome</keyword>
<dbReference type="Proteomes" id="UP000008703">
    <property type="component" value="Plasmid pSTRVI02"/>
</dbReference>
<name>G2PHS8_STRV4</name>
<evidence type="ECO:0000313" key="2">
    <source>
        <dbReference type="Proteomes" id="UP000008703"/>
    </source>
</evidence>
<gene>
    <name evidence="1" type="ORF">Strvi_0103</name>
</gene>
<reference evidence="1" key="1">
    <citation type="submission" date="2011-08" db="EMBL/GenBank/DDBJ databases">
        <title>Complete sequence of plasmid 2 of Streptomyces violaceusniger Tu 4113.</title>
        <authorList>
            <consortium name="US DOE Joint Genome Institute"/>
            <person name="Lucas S."/>
            <person name="Han J."/>
            <person name="Lapidus A."/>
            <person name="Cheng J.-F."/>
            <person name="Goodwin L."/>
            <person name="Pitluck S."/>
            <person name="Peters L."/>
            <person name="Ivanova N."/>
            <person name="Daligault H."/>
            <person name="Detter J.C."/>
            <person name="Han C."/>
            <person name="Tapia R."/>
            <person name="Land M."/>
            <person name="Hauser L."/>
            <person name="Kyrpides N."/>
            <person name="Ivanova N."/>
            <person name="Pagani I."/>
            <person name="Hagen A."/>
            <person name="Katz L."/>
            <person name="Fiedler H.-P."/>
            <person name="Keasling J."/>
            <person name="Fortman J."/>
            <person name="Woyke T."/>
        </authorList>
    </citation>
    <scope>NUCLEOTIDE SEQUENCE [LARGE SCALE GENOMIC DNA]</scope>
    <source>
        <strain evidence="1">Tu 4113</strain>
        <plasmid evidence="1">pSTRVI02</plasmid>
    </source>
</reference>
<geneLocation type="plasmid" evidence="1 2">
    <name>pSTRVI02</name>
</geneLocation>
<dbReference type="AlphaFoldDB" id="G2PHS8"/>
<dbReference type="EMBL" id="CP002996">
    <property type="protein sequence ID" value="AEM88879.1"/>
    <property type="molecule type" value="Genomic_DNA"/>
</dbReference>
<accession>G2PHS8</accession>
<dbReference type="RefSeq" id="WP_014043814.1">
    <property type="nucleotide sequence ID" value="NC_015952.1"/>
</dbReference>